<name>A0A8J5GPY0_ZINOF</name>
<comment type="caution">
    <text evidence="13">The sequence shown here is derived from an EMBL/GenBank/DDBJ whole genome shotgun (WGS) entry which is preliminary data.</text>
</comment>
<evidence type="ECO:0000256" key="3">
    <source>
        <dbReference type="ARBA" id="ARBA00013528"/>
    </source>
</evidence>
<evidence type="ECO:0000256" key="8">
    <source>
        <dbReference type="ARBA" id="ARBA00023078"/>
    </source>
</evidence>
<feature type="transmembrane region" description="Helical" evidence="11">
    <location>
        <begin position="31"/>
        <end position="55"/>
    </location>
</feature>
<organism evidence="13 14">
    <name type="scientific">Zingiber officinale</name>
    <name type="common">Ginger</name>
    <name type="synonym">Amomum zingiber</name>
    <dbReference type="NCBI Taxonomy" id="94328"/>
    <lineage>
        <taxon>Eukaryota</taxon>
        <taxon>Viridiplantae</taxon>
        <taxon>Streptophyta</taxon>
        <taxon>Embryophyta</taxon>
        <taxon>Tracheophyta</taxon>
        <taxon>Spermatophyta</taxon>
        <taxon>Magnoliopsida</taxon>
        <taxon>Liliopsida</taxon>
        <taxon>Zingiberales</taxon>
        <taxon>Zingiberaceae</taxon>
        <taxon>Zingiber</taxon>
    </lineage>
</organism>
<feature type="chain" id="PRO_5035240985" description="Cytochrome f" evidence="12">
    <location>
        <begin position="26"/>
        <end position="343"/>
    </location>
</feature>
<dbReference type="InterPro" id="IPR011054">
    <property type="entry name" value="Rudment_hybrid_motif"/>
</dbReference>
<dbReference type="Proteomes" id="UP000734854">
    <property type="component" value="Unassembled WGS sequence"/>
</dbReference>
<evidence type="ECO:0000256" key="5">
    <source>
        <dbReference type="ARBA" id="ARBA00022692"/>
    </source>
</evidence>
<feature type="transmembrane region" description="Helical" evidence="11">
    <location>
        <begin position="243"/>
        <end position="261"/>
    </location>
</feature>
<comment type="subcellular location">
    <subcellularLocation>
        <location evidence="2">Plastid</location>
        <location evidence="2">Chloroplast thylakoid membrane</location>
        <topology evidence="2">Single-pass membrane protein</topology>
    </subcellularLocation>
</comment>
<proteinExistence type="predicted"/>
<evidence type="ECO:0000313" key="14">
    <source>
        <dbReference type="Proteomes" id="UP000734854"/>
    </source>
</evidence>
<dbReference type="AlphaFoldDB" id="A0A8J5GPY0"/>
<evidence type="ECO:0000256" key="10">
    <source>
        <dbReference type="ARBA" id="ARBA00025834"/>
    </source>
</evidence>
<evidence type="ECO:0000256" key="1">
    <source>
        <dbReference type="ARBA" id="ARBA00003068"/>
    </source>
</evidence>
<sequence length="343" mass="38252">MAYNWAITLLTISVALLLTTPQVLDHTERVFLYAAGTCLACLSLVTSVGLIYYSILSHPGAQLAKWLVFYLQIKMSRMHTNWTGTREELYKKCVTTIQGGLLLTSNNFGVVREAIEKAFANLDVRLSIWIANIDPQRTSNRQHNYGLDLLLLSIDEGIQFDINQMTRSGGFSLVGTFQSSLQQHQLHNTTTHSGELPFGTGSTQDLRSHGSDFFPSYDNYHSQIQNSGDLSIGLRPLNSPTPASGILFFPFIFGALLTYFASQKSRMLEKVDMEELASVASRIVCKEKCGYEITIVDPSDGYQVVDIIPPGPELLISEGESIKLDQPLTSILMWETLVREMQK</sequence>
<dbReference type="PROSITE" id="PS51010">
    <property type="entry name" value="CYTF"/>
    <property type="match status" value="1"/>
</dbReference>
<keyword evidence="5 11" id="KW-0812">Transmembrane</keyword>
<dbReference type="FunFam" id="2.40.50.100:FF:000007">
    <property type="entry name" value="Cytochrome f"/>
    <property type="match status" value="1"/>
</dbReference>
<evidence type="ECO:0000256" key="7">
    <source>
        <dbReference type="ARBA" id="ARBA00022989"/>
    </source>
</evidence>
<dbReference type="PANTHER" id="PTHR33288:SF10">
    <property type="entry name" value="CYTOCHROME F"/>
    <property type="match status" value="1"/>
</dbReference>
<dbReference type="EMBL" id="JACMSC010000009">
    <property type="protein sequence ID" value="KAG6507690.1"/>
    <property type="molecule type" value="Genomic_DNA"/>
</dbReference>
<keyword evidence="9 11" id="KW-0472">Membrane</keyword>
<feature type="signal peptide" evidence="12">
    <location>
        <begin position="1"/>
        <end position="25"/>
    </location>
</feature>
<reference evidence="13 14" key="1">
    <citation type="submission" date="2020-08" db="EMBL/GenBank/DDBJ databases">
        <title>Plant Genome Project.</title>
        <authorList>
            <person name="Zhang R.-G."/>
        </authorList>
    </citation>
    <scope>NUCLEOTIDE SEQUENCE [LARGE SCALE GENOMIC DNA]</scope>
    <source>
        <tissue evidence="13">Rhizome</tissue>
    </source>
</reference>
<gene>
    <name evidence="13" type="ORF">ZIOFF_033041</name>
</gene>
<dbReference type="GO" id="GO:0009535">
    <property type="term" value="C:chloroplast thylakoid membrane"/>
    <property type="evidence" value="ECO:0007669"/>
    <property type="project" value="UniProtKB-SubCell"/>
</dbReference>
<dbReference type="PANTHER" id="PTHR33288">
    <property type="match status" value="1"/>
</dbReference>
<evidence type="ECO:0000256" key="6">
    <source>
        <dbReference type="ARBA" id="ARBA00022729"/>
    </source>
</evidence>
<dbReference type="SUPFAM" id="SSF51246">
    <property type="entry name" value="Rudiment single hybrid motif"/>
    <property type="match status" value="1"/>
</dbReference>
<accession>A0A8J5GPY0</accession>
<evidence type="ECO:0000256" key="12">
    <source>
        <dbReference type="SAM" id="SignalP"/>
    </source>
</evidence>
<evidence type="ECO:0000256" key="4">
    <source>
        <dbReference type="ARBA" id="ARBA00022531"/>
    </source>
</evidence>
<dbReference type="InterPro" id="IPR002325">
    <property type="entry name" value="Cyt_f"/>
</dbReference>
<dbReference type="GO" id="GO:0005506">
    <property type="term" value="F:iron ion binding"/>
    <property type="evidence" value="ECO:0007669"/>
    <property type="project" value="InterPro"/>
</dbReference>
<evidence type="ECO:0000256" key="11">
    <source>
        <dbReference type="SAM" id="Phobius"/>
    </source>
</evidence>
<comment type="function">
    <text evidence="1">Component of the cytochrome b6-f complex, which mediates electron transfer between photosystem II (PSII) and photosystem I (PSI), cyclic electron flow around PSI, and state transitions.</text>
</comment>
<keyword evidence="8" id="KW-0793">Thylakoid</keyword>
<dbReference type="GO" id="GO:0020037">
    <property type="term" value="F:heme binding"/>
    <property type="evidence" value="ECO:0007669"/>
    <property type="project" value="InterPro"/>
</dbReference>
<protein>
    <recommendedName>
        <fullName evidence="3">Cytochrome f</fullName>
    </recommendedName>
</protein>
<dbReference type="Gene3D" id="2.40.50.100">
    <property type="match status" value="1"/>
</dbReference>
<evidence type="ECO:0000256" key="2">
    <source>
        <dbReference type="ARBA" id="ARBA00004581"/>
    </source>
</evidence>
<keyword evidence="6 12" id="KW-0732">Signal</keyword>
<dbReference type="GO" id="GO:0009055">
    <property type="term" value="F:electron transfer activity"/>
    <property type="evidence" value="ECO:0007669"/>
    <property type="project" value="InterPro"/>
</dbReference>
<evidence type="ECO:0000256" key="9">
    <source>
        <dbReference type="ARBA" id="ARBA00023136"/>
    </source>
</evidence>
<dbReference type="GO" id="GO:0015979">
    <property type="term" value="P:photosynthesis"/>
    <property type="evidence" value="ECO:0007669"/>
    <property type="project" value="UniProtKB-KW"/>
</dbReference>
<keyword evidence="14" id="KW-1185">Reference proteome</keyword>
<keyword evidence="7 11" id="KW-1133">Transmembrane helix</keyword>
<evidence type="ECO:0000313" key="13">
    <source>
        <dbReference type="EMBL" id="KAG6507690.1"/>
    </source>
</evidence>
<comment type="subunit">
    <text evidence="10">The 4 large subunits of the cytochrome b6-f complex are cytochrome b6, subunit IV (17 kDa polypeptide, PetD), cytochrome f and the Rieske protein, while the 4 small subunits are PetG, PetL, PetM and PetN. The complex functions as a dimer.</text>
</comment>
<keyword evidence="4" id="KW-0602">Photosynthesis</keyword>